<dbReference type="Gene3D" id="1.10.10.10">
    <property type="entry name" value="Winged helix-like DNA-binding domain superfamily/Winged helix DNA-binding domain"/>
    <property type="match status" value="1"/>
</dbReference>
<dbReference type="FunFam" id="3.30.60.60:FF:000001">
    <property type="entry name" value="Histone acetyltransferase"/>
    <property type="match status" value="1"/>
</dbReference>
<dbReference type="OrthoDB" id="787137at2759"/>
<dbReference type="GO" id="GO:0006355">
    <property type="term" value="P:regulation of DNA-templated transcription"/>
    <property type="evidence" value="ECO:0007669"/>
    <property type="project" value="InterPro"/>
</dbReference>
<dbReference type="Pfam" id="PF11717">
    <property type="entry name" value="Tudor-knot"/>
    <property type="match status" value="1"/>
</dbReference>
<feature type="region of interest" description="Disordered" evidence="6">
    <location>
        <begin position="1"/>
        <end position="22"/>
    </location>
</feature>
<dbReference type="PANTHER" id="PTHR10615:SF82">
    <property type="entry name" value="HISTONE ACETYLTRANSFERASE KAT8"/>
    <property type="match status" value="1"/>
</dbReference>
<keyword evidence="3" id="KW-0808">Transferase</keyword>
<dbReference type="FunFam" id="3.40.630.30:FF:000002">
    <property type="entry name" value="Histone acetyltransferase"/>
    <property type="match status" value="1"/>
</dbReference>
<sequence length="419" mass="47870">MPISSSSCLSPPAEVTAPEAPKRPRFSVNERVIVKRRRDESLRPACIVHVLKGSREYLVHYEDTDRRLDEFVSEDRVMAAEDQVRAPSTEAAVSTEGTARRLRRRGEGVETPKKTPLKEEQALEEEYDNLTKVKYIEKVALGNWVMDAWYYSPYPDQFGKTRTLYICEYCLKYMCNERSHRYHMSQCSIKKPRGREIYCHGAISVFEVDGKEDKLYCQCLCLLGKLFLKHKAVSYDVSEFLFYVATFYDGSACHIVGYFSKEKMSEEDYNVNCIMTLPPYQGHGFGKFLISFSYELSLLEGKVGGPERPLSDLAVVAYQSYWTYAVLQALLATDPCGDMTVEELSRRTAMTTEDICTTLTTLSRLQSPFFKLTFDWKARPKAVVLELLVGSPQKILSEFVPKLLPNPDAILWRPESQSG</sequence>
<reference evidence="7" key="1">
    <citation type="submission" date="2020-11" db="EMBL/GenBank/DDBJ databases">
        <authorList>
            <person name="Tran Van P."/>
        </authorList>
    </citation>
    <scope>NUCLEOTIDE SEQUENCE</scope>
</reference>
<dbReference type="AlphaFoldDB" id="A0A7R8WIU1"/>
<dbReference type="GO" id="GO:0044545">
    <property type="term" value="C:NSL complex"/>
    <property type="evidence" value="ECO:0007669"/>
    <property type="project" value="TreeGrafter"/>
</dbReference>
<accession>A0A7R8WIU1</accession>
<dbReference type="InterPro" id="IPR016181">
    <property type="entry name" value="Acyl_CoA_acyltransferase"/>
</dbReference>
<comment type="catalytic activity">
    <reaction evidence="5">
        <text>L-lysyl-[protein] + acetyl-CoA = N(6)-acetyl-L-lysyl-[protein] + CoA + H(+)</text>
        <dbReference type="Rhea" id="RHEA:45948"/>
        <dbReference type="Rhea" id="RHEA-COMP:9752"/>
        <dbReference type="Rhea" id="RHEA-COMP:10731"/>
        <dbReference type="ChEBI" id="CHEBI:15378"/>
        <dbReference type="ChEBI" id="CHEBI:29969"/>
        <dbReference type="ChEBI" id="CHEBI:57287"/>
        <dbReference type="ChEBI" id="CHEBI:57288"/>
        <dbReference type="ChEBI" id="CHEBI:61930"/>
        <dbReference type="EC" id="2.3.1.48"/>
    </reaction>
</comment>
<dbReference type="InterPro" id="IPR040706">
    <property type="entry name" value="Zf-MYST"/>
</dbReference>
<evidence type="ECO:0000256" key="4">
    <source>
        <dbReference type="ARBA" id="ARBA00022990"/>
    </source>
</evidence>
<comment type="similarity">
    <text evidence="1 5">Belongs to the MYST (SAS/MOZ) family.</text>
</comment>
<name>A0A7R8WIU1_9CRUS</name>
<protein>
    <recommendedName>
        <fullName evidence="2 5">Histone acetyltransferase</fullName>
        <ecNumber evidence="2 5">2.3.1.48</ecNumber>
    </recommendedName>
</protein>
<evidence type="ECO:0000256" key="5">
    <source>
        <dbReference type="RuleBase" id="RU361211"/>
    </source>
</evidence>
<dbReference type="SUPFAM" id="SSF54160">
    <property type="entry name" value="Chromo domain-like"/>
    <property type="match status" value="1"/>
</dbReference>
<dbReference type="InterPro" id="IPR025995">
    <property type="entry name" value="Tudor-knot"/>
</dbReference>
<dbReference type="EMBL" id="OB664745">
    <property type="protein sequence ID" value="CAD7232507.1"/>
    <property type="molecule type" value="Genomic_DNA"/>
</dbReference>
<feature type="region of interest" description="Disordered" evidence="6">
    <location>
        <begin position="88"/>
        <end position="116"/>
    </location>
</feature>
<dbReference type="GO" id="GO:0072487">
    <property type="term" value="C:MSL complex"/>
    <property type="evidence" value="ECO:0007669"/>
    <property type="project" value="TreeGrafter"/>
</dbReference>
<dbReference type="Gene3D" id="3.30.60.60">
    <property type="entry name" value="N-acetyl transferase-like"/>
    <property type="match status" value="1"/>
</dbReference>
<evidence type="ECO:0000256" key="3">
    <source>
        <dbReference type="ARBA" id="ARBA00022679"/>
    </source>
</evidence>
<evidence type="ECO:0000256" key="2">
    <source>
        <dbReference type="ARBA" id="ARBA00013184"/>
    </source>
</evidence>
<organism evidence="7">
    <name type="scientific">Cyprideis torosa</name>
    <dbReference type="NCBI Taxonomy" id="163714"/>
    <lineage>
        <taxon>Eukaryota</taxon>
        <taxon>Metazoa</taxon>
        <taxon>Ecdysozoa</taxon>
        <taxon>Arthropoda</taxon>
        <taxon>Crustacea</taxon>
        <taxon>Oligostraca</taxon>
        <taxon>Ostracoda</taxon>
        <taxon>Podocopa</taxon>
        <taxon>Podocopida</taxon>
        <taxon>Cytherocopina</taxon>
        <taxon>Cytheroidea</taxon>
        <taxon>Cytherideidae</taxon>
        <taxon>Cyprideis</taxon>
    </lineage>
</organism>
<dbReference type="GO" id="GO:0005634">
    <property type="term" value="C:nucleus"/>
    <property type="evidence" value="ECO:0007669"/>
    <property type="project" value="UniProtKB-SubCell"/>
</dbReference>
<gene>
    <name evidence="7" type="ORF">CTOB1V02_LOCUS10342</name>
</gene>
<dbReference type="InterPro" id="IPR050603">
    <property type="entry name" value="MYST_HAT"/>
</dbReference>
<feature type="compositionally biased region" description="Basic and acidic residues" evidence="6">
    <location>
        <begin position="105"/>
        <end position="116"/>
    </location>
</feature>
<dbReference type="EC" id="2.3.1.48" evidence="2 5"/>
<dbReference type="Pfam" id="PF01853">
    <property type="entry name" value="MOZ_SAS"/>
    <property type="match status" value="1"/>
</dbReference>
<dbReference type="InterPro" id="IPR002717">
    <property type="entry name" value="HAT_MYST-type"/>
</dbReference>
<keyword evidence="4" id="KW-0007">Acetylation</keyword>
<dbReference type="GO" id="GO:0035267">
    <property type="term" value="C:NuA4 histone acetyltransferase complex"/>
    <property type="evidence" value="ECO:0007669"/>
    <property type="project" value="TreeGrafter"/>
</dbReference>
<dbReference type="Gene3D" id="3.40.630.30">
    <property type="match status" value="1"/>
</dbReference>
<dbReference type="GO" id="GO:0046972">
    <property type="term" value="F:histone H4K16 acetyltransferase activity"/>
    <property type="evidence" value="ECO:0007669"/>
    <property type="project" value="TreeGrafter"/>
</dbReference>
<dbReference type="Gene3D" id="2.30.30.140">
    <property type="match status" value="1"/>
</dbReference>
<dbReference type="InterPro" id="IPR036388">
    <property type="entry name" value="WH-like_DNA-bd_sf"/>
</dbReference>
<dbReference type="Pfam" id="PF17772">
    <property type="entry name" value="zf-MYST"/>
    <property type="match status" value="1"/>
</dbReference>
<evidence type="ECO:0000256" key="6">
    <source>
        <dbReference type="SAM" id="MobiDB-lite"/>
    </source>
</evidence>
<keyword evidence="5" id="KW-0539">Nucleus</keyword>
<dbReference type="PANTHER" id="PTHR10615">
    <property type="entry name" value="HISTONE ACETYLTRANSFERASE"/>
    <property type="match status" value="1"/>
</dbReference>
<proteinExistence type="inferred from homology"/>
<evidence type="ECO:0000313" key="7">
    <source>
        <dbReference type="EMBL" id="CAD7232507.1"/>
    </source>
</evidence>
<evidence type="ECO:0000256" key="1">
    <source>
        <dbReference type="ARBA" id="ARBA00010107"/>
    </source>
</evidence>
<dbReference type="PROSITE" id="PS51726">
    <property type="entry name" value="MYST_HAT"/>
    <property type="match status" value="1"/>
</dbReference>
<dbReference type="SUPFAM" id="SSF55729">
    <property type="entry name" value="Acyl-CoA N-acyltransferases (Nat)"/>
    <property type="match status" value="1"/>
</dbReference>
<dbReference type="InterPro" id="IPR016197">
    <property type="entry name" value="Chromo-like_dom_sf"/>
</dbReference>
<comment type="subcellular location">
    <subcellularLocation>
        <location evidence="5">Nucleus</location>
    </subcellularLocation>
</comment>